<name>A0A1F5EI46_9BACT</name>
<evidence type="ECO:0000313" key="2">
    <source>
        <dbReference type="EMBL" id="OGD67078.1"/>
    </source>
</evidence>
<dbReference type="STRING" id="1797582.A2442_00435"/>
<proteinExistence type="predicted"/>
<dbReference type="InterPro" id="IPR039564">
    <property type="entry name" value="Peptidase_C39-like"/>
</dbReference>
<protein>
    <recommendedName>
        <fullName evidence="1">Peptidase C39 domain-containing protein</fullName>
    </recommendedName>
</protein>
<comment type="caution">
    <text evidence="2">The sequence shown here is derived from an EMBL/GenBank/DDBJ whole genome shotgun (WGS) entry which is preliminary data.</text>
</comment>
<accession>A0A1F5EI46</accession>
<gene>
    <name evidence="2" type="ORF">A2442_00435</name>
</gene>
<dbReference type="GO" id="GO:0005524">
    <property type="term" value="F:ATP binding"/>
    <property type="evidence" value="ECO:0007669"/>
    <property type="project" value="InterPro"/>
</dbReference>
<dbReference type="GO" id="GO:0006508">
    <property type="term" value="P:proteolysis"/>
    <property type="evidence" value="ECO:0007669"/>
    <property type="project" value="InterPro"/>
</dbReference>
<dbReference type="EMBL" id="MFAE01000009">
    <property type="protein sequence ID" value="OGD67078.1"/>
    <property type="molecule type" value="Genomic_DNA"/>
</dbReference>
<sequence length="232" mass="25211">MVVLGTFYSFSYAVAVNSVSYLSIPESLGDVVPSVQAPVGHILKSLNTLKVTEVVEEPKNDTPKTVSVFDVPFFSQFEDISAVKWQKIGCGIASLAMLVEYYEPGEVSVDTLLNEGIASGAYLKDAGWIHRDLALLADDHGLEGMNYDLSSANMDTAFAQFETAVEEGPVIASVHYTFDPQNPIPHLVVISGIDGDVVYYNDPAGKSEGGNLSVGAFKRAWKKRYIEVRPII</sequence>
<feature type="domain" description="Peptidase C39" evidence="1">
    <location>
        <begin position="84"/>
        <end position="228"/>
    </location>
</feature>
<dbReference type="GO" id="GO:0008233">
    <property type="term" value="F:peptidase activity"/>
    <property type="evidence" value="ECO:0007669"/>
    <property type="project" value="InterPro"/>
</dbReference>
<dbReference type="InterPro" id="IPR005074">
    <property type="entry name" value="Peptidase_C39"/>
</dbReference>
<dbReference type="GO" id="GO:0016020">
    <property type="term" value="C:membrane"/>
    <property type="evidence" value="ECO:0007669"/>
    <property type="project" value="InterPro"/>
</dbReference>
<dbReference type="Pfam" id="PF13529">
    <property type="entry name" value="Peptidase_C39_2"/>
    <property type="match status" value="1"/>
</dbReference>
<reference evidence="2 3" key="1">
    <citation type="journal article" date="2016" name="Nat. Commun.">
        <title>Thousands of microbial genomes shed light on interconnected biogeochemical processes in an aquifer system.</title>
        <authorList>
            <person name="Anantharaman K."/>
            <person name="Brown C.T."/>
            <person name="Hug L.A."/>
            <person name="Sharon I."/>
            <person name="Castelle C.J."/>
            <person name="Probst A.J."/>
            <person name="Thomas B.C."/>
            <person name="Singh A."/>
            <person name="Wilkins M.J."/>
            <person name="Karaoz U."/>
            <person name="Brodie E.L."/>
            <person name="Williams K.H."/>
            <person name="Hubbard S.S."/>
            <person name="Banfield J.F."/>
        </authorList>
    </citation>
    <scope>NUCLEOTIDE SEQUENCE [LARGE SCALE GENOMIC DNA]</scope>
</reference>
<dbReference type="Proteomes" id="UP000179003">
    <property type="component" value="Unassembled WGS sequence"/>
</dbReference>
<dbReference type="PROSITE" id="PS50990">
    <property type="entry name" value="PEPTIDASE_C39"/>
    <property type="match status" value="1"/>
</dbReference>
<evidence type="ECO:0000259" key="1">
    <source>
        <dbReference type="PROSITE" id="PS50990"/>
    </source>
</evidence>
<dbReference type="Gene3D" id="3.90.70.10">
    <property type="entry name" value="Cysteine proteinases"/>
    <property type="match status" value="1"/>
</dbReference>
<dbReference type="AlphaFoldDB" id="A0A1F5EI46"/>
<evidence type="ECO:0000313" key="3">
    <source>
        <dbReference type="Proteomes" id="UP000179003"/>
    </source>
</evidence>
<organism evidence="2 3">
    <name type="scientific">Candidatus Campbellbacteria bacterium RIFOXYC2_FULL_35_25</name>
    <dbReference type="NCBI Taxonomy" id="1797582"/>
    <lineage>
        <taxon>Bacteria</taxon>
        <taxon>Candidatus Campbelliibacteriota</taxon>
    </lineage>
</organism>